<organism evidence="6 7">
    <name type="scientific">Saccharopolyspora erythraea</name>
    <name type="common">Streptomyces erythraeus</name>
    <dbReference type="NCBI Taxonomy" id="1836"/>
    <lineage>
        <taxon>Bacteria</taxon>
        <taxon>Bacillati</taxon>
        <taxon>Actinomycetota</taxon>
        <taxon>Actinomycetes</taxon>
        <taxon>Pseudonocardiales</taxon>
        <taxon>Pseudonocardiaceae</taxon>
        <taxon>Saccharopolyspora</taxon>
    </lineage>
</organism>
<name>A0ABP3MB49_SACER</name>
<evidence type="ECO:0000259" key="5">
    <source>
        <dbReference type="PROSITE" id="PS51078"/>
    </source>
</evidence>
<dbReference type="Proteomes" id="UP001500729">
    <property type="component" value="Unassembled WGS sequence"/>
</dbReference>
<evidence type="ECO:0000259" key="4">
    <source>
        <dbReference type="PROSITE" id="PS51077"/>
    </source>
</evidence>
<dbReference type="SUPFAM" id="SSF55781">
    <property type="entry name" value="GAF domain-like"/>
    <property type="match status" value="1"/>
</dbReference>
<keyword evidence="2" id="KW-0238">DNA-binding</keyword>
<evidence type="ECO:0000256" key="3">
    <source>
        <dbReference type="ARBA" id="ARBA00023163"/>
    </source>
</evidence>
<dbReference type="Gene3D" id="1.10.10.10">
    <property type="entry name" value="Winged helix-like DNA-binding domain superfamily/Winged helix DNA-binding domain"/>
    <property type="match status" value="1"/>
</dbReference>
<dbReference type="PANTHER" id="PTHR30136:SF24">
    <property type="entry name" value="HTH-TYPE TRANSCRIPTIONAL REPRESSOR ALLR"/>
    <property type="match status" value="1"/>
</dbReference>
<gene>
    <name evidence="6" type="ORF">GCM10009533_13210</name>
</gene>
<dbReference type="InterPro" id="IPR029016">
    <property type="entry name" value="GAF-like_dom_sf"/>
</dbReference>
<reference evidence="7" key="1">
    <citation type="journal article" date="2019" name="Int. J. Syst. Evol. Microbiol.">
        <title>The Global Catalogue of Microorganisms (GCM) 10K type strain sequencing project: providing services to taxonomists for standard genome sequencing and annotation.</title>
        <authorList>
            <consortium name="The Broad Institute Genomics Platform"/>
            <consortium name="The Broad Institute Genome Sequencing Center for Infectious Disease"/>
            <person name="Wu L."/>
            <person name="Ma J."/>
        </authorList>
    </citation>
    <scope>NUCLEOTIDE SEQUENCE [LARGE SCALE GENOMIC DNA]</scope>
    <source>
        <strain evidence="7">JCM 10303</strain>
    </source>
</reference>
<protein>
    <submittedName>
        <fullName evidence="6">Helix-turn-helix domain-containing protein</fullName>
    </submittedName>
</protein>
<evidence type="ECO:0000313" key="7">
    <source>
        <dbReference type="Proteomes" id="UP001500729"/>
    </source>
</evidence>
<evidence type="ECO:0000256" key="2">
    <source>
        <dbReference type="ARBA" id="ARBA00023125"/>
    </source>
</evidence>
<sequence length="237" mass="25178">MHVSAERKPDGSQTLERGLRVLRMLAESPEGLGASEVATRLDVHRSVAYRLLMALTRQNFVSRDEQGRYRVGLDFFTLAERVRPRLLDVATPVLRELTAELDATTCLVVPENGSAVAVAVIEPPGPGPRFSYGIGNRDPLERGAAGIALLAAGSPREGEQERVATTRRDGHVVTHEEVVPGSTGIAAPIHPAPGESPAAINVITHRRDVAERAIPIVVSAARRISEALGGSPTTAAG</sequence>
<dbReference type="Pfam" id="PF01614">
    <property type="entry name" value="IclR_C"/>
    <property type="match status" value="1"/>
</dbReference>
<keyword evidence="7" id="KW-1185">Reference proteome</keyword>
<proteinExistence type="predicted"/>
<dbReference type="SMART" id="SM00346">
    <property type="entry name" value="HTH_ICLR"/>
    <property type="match status" value="1"/>
</dbReference>
<dbReference type="InterPro" id="IPR005471">
    <property type="entry name" value="Tscrpt_reg_IclR_N"/>
</dbReference>
<evidence type="ECO:0000313" key="6">
    <source>
        <dbReference type="EMBL" id="GAA0515568.1"/>
    </source>
</evidence>
<dbReference type="PROSITE" id="PS51077">
    <property type="entry name" value="HTH_ICLR"/>
    <property type="match status" value="1"/>
</dbReference>
<dbReference type="EMBL" id="BAAAGS010000006">
    <property type="protein sequence ID" value="GAA0515568.1"/>
    <property type="molecule type" value="Genomic_DNA"/>
</dbReference>
<dbReference type="InterPro" id="IPR036388">
    <property type="entry name" value="WH-like_DNA-bd_sf"/>
</dbReference>
<feature type="domain" description="HTH iclR-type" evidence="4">
    <location>
        <begin position="12"/>
        <end position="73"/>
    </location>
</feature>
<dbReference type="Gene3D" id="3.30.450.40">
    <property type="match status" value="2"/>
</dbReference>
<dbReference type="SUPFAM" id="SSF46785">
    <property type="entry name" value="Winged helix' DNA-binding domain"/>
    <property type="match status" value="1"/>
</dbReference>
<dbReference type="InterPro" id="IPR036390">
    <property type="entry name" value="WH_DNA-bd_sf"/>
</dbReference>
<keyword evidence="1" id="KW-0805">Transcription regulation</keyword>
<accession>A0ABP3MB49</accession>
<dbReference type="InterPro" id="IPR014757">
    <property type="entry name" value="Tscrpt_reg_IclR_C"/>
</dbReference>
<dbReference type="PROSITE" id="PS51078">
    <property type="entry name" value="ICLR_ED"/>
    <property type="match status" value="1"/>
</dbReference>
<dbReference type="PANTHER" id="PTHR30136">
    <property type="entry name" value="HELIX-TURN-HELIX TRANSCRIPTIONAL REGULATOR, ICLR FAMILY"/>
    <property type="match status" value="1"/>
</dbReference>
<dbReference type="Pfam" id="PF09339">
    <property type="entry name" value="HTH_IclR"/>
    <property type="match status" value="1"/>
</dbReference>
<comment type="caution">
    <text evidence="6">The sequence shown here is derived from an EMBL/GenBank/DDBJ whole genome shotgun (WGS) entry which is preliminary data.</text>
</comment>
<keyword evidence="3" id="KW-0804">Transcription</keyword>
<feature type="domain" description="IclR-ED" evidence="5">
    <location>
        <begin position="74"/>
        <end position="230"/>
    </location>
</feature>
<evidence type="ECO:0000256" key="1">
    <source>
        <dbReference type="ARBA" id="ARBA00023015"/>
    </source>
</evidence>
<dbReference type="InterPro" id="IPR050707">
    <property type="entry name" value="HTH_MetabolicPath_Reg"/>
</dbReference>